<dbReference type="AlphaFoldDB" id="M8A369"/>
<reference evidence="1" key="1">
    <citation type="journal article" date="2013" name="Nature">
        <title>Draft genome of the wheat A-genome progenitor Triticum urartu.</title>
        <authorList>
            <person name="Ling H.Q."/>
            <person name="Zhao S."/>
            <person name="Liu D."/>
            <person name="Wang J."/>
            <person name="Sun H."/>
            <person name="Zhang C."/>
            <person name="Fan H."/>
            <person name="Li D."/>
            <person name="Dong L."/>
            <person name="Tao Y."/>
            <person name="Gao C."/>
            <person name="Wu H."/>
            <person name="Li Y."/>
            <person name="Cui Y."/>
            <person name="Guo X."/>
            <person name="Zheng S."/>
            <person name="Wang B."/>
            <person name="Yu K."/>
            <person name="Liang Q."/>
            <person name="Yang W."/>
            <person name="Lou X."/>
            <person name="Chen J."/>
            <person name="Feng M."/>
            <person name="Jian J."/>
            <person name="Zhang X."/>
            <person name="Luo G."/>
            <person name="Jiang Y."/>
            <person name="Liu J."/>
            <person name="Wang Z."/>
            <person name="Sha Y."/>
            <person name="Zhang B."/>
            <person name="Wu H."/>
            <person name="Tang D."/>
            <person name="Shen Q."/>
            <person name="Xue P."/>
            <person name="Zou S."/>
            <person name="Wang X."/>
            <person name="Liu X."/>
            <person name="Wang F."/>
            <person name="Yang Y."/>
            <person name="An X."/>
            <person name="Dong Z."/>
            <person name="Zhang K."/>
            <person name="Zhang X."/>
            <person name="Luo M.C."/>
            <person name="Dvorak J."/>
            <person name="Tong Y."/>
            <person name="Wang J."/>
            <person name="Yang H."/>
            <person name="Li Z."/>
            <person name="Wang D."/>
            <person name="Zhang A."/>
            <person name="Wang J."/>
        </authorList>
    </citation>
    <scope>NUCLEOTIDE SEQUENCE</scope>
</reference>
<sequence>MEEGKGYSSDLEKTVSEKLADVEESLKKLKQIDYSTIKMLFIELYSGYRPPIGKAII</sequence>
<proteinExistence type="predicted"/>
<protein>
    <submittedName>
        <fullName evidence="1">Uncharacterized protein</fullName>
    </submittedName>
</protein>
<organism evidence="1">
    <name type="scientific">Triticum urartu</name>
    <name type="common">Red wild einkorn</name>
    <name type="synonym">Crithodium urartu</name>
    <dbReference type="NCBI Taxonomy" id="4572"/>
    <lineage>
        <taxon>Eukaryota</taxon>
        <taxon>Viridiplantae</taxon>
        <taxon>Streptophyta</taxon>
        <taxon>Embryophyta</taxon>
        <taxon>Tracheophyta</taxon>
        <taxon>Spermatophyta</taxon>
        <taxon>Magnoliopsida</taxon>
        <taxon>Liliopsida</taxon>
        <taxon>Poales</taxon>
        <taxon>Poaceae</taxon>
        <taxon>BOP clade</taxon>
        <taxon>Pooideae</taxon>
        <taxon>Triticodae</taxon>
        <taxon>Triticeae</taxon>
        <taxon>Triticinae</taxon>
        <taxon>Triticum</taxon>
    </lineage>
</organism>
<evidence type="ECO:0000313" key="1">
    <source>
        <dbReference type="EMBL" id="EMS54869.1"/>
    </source>
</evidence>
<gene>
    <name evidence="1" type="ORF">TRIUR3_15257</name>
</gene>
<accession>M8A369</accession>
<dbReference type="EMBL" id="KD177002">
    <property type="protein sequence ID" value="EMS54869.1"/>
    <property type="molecule type" value="Genomic_DNA"/>
</dbReference>
<name>M8A369_TRIUA</name>